<dbReference type="EMBL" id="SMLG01000007">
    <property type="protein sequence ID" value="TDE43441.1"/>
    <property type="molecule type" value="Genomic_DNA"/>
</dbReference>
<dbReference type="RefSeq" id="WP_131916399.1">
    <property type="nucleotide sequence ID" value="NZ_SMLG01000007.1"/>
</dbReference>
<feature type="coiled-coil region" evidence="1">
    <location>
        <begin position="95"/>
        <end position="122"/>
    </location>
</feature>
<dbReference type="GO" id="GO:0004519">
    <property type="term" value="F:endonuclease activity"/>
    <property type="evidence" value="ECO:0007669"/>
    <property type="project" value="UniProtKB-KW"/>
</dbReference>
<keyword evidence="1" id="KW-0175">Coiled coil</keyword>
<protein>
    <submittedName>
        <fullName evidence="2">HNH endonuclease</fullName>
    </submittedName>
</protein>
<comment type="caution">
    <text evidence="2">The sequence shown here is derived from an EMBL/GenBank/DDBJ whole genome shotgun (WGS) entry which is preliminary data.</text>
</comment>
<dbReference type="OrthoDB" id="1250255at2"/>
<dbReference type="AlphaFoldDB" id="A0A4R5F6D8"/>
<evidence type="ECO:0000313" key="2">
    <source>
        <dbReference type="EMBL" id="TDE43441.1"/>
    </source>
</evidence>
<evidence type="ECO:0000313" key="3">
    <source>
        <dbReference type="Proteomes" id="UP000294814"/>
    </source>
</evidence>
<dbReference type="Proteomes" id="UP000294814">
    <property type="component" value="Unassembled WGS sequence"/>
</dbReference>
<accession>A0A4R5F6D8</accession>
<keyword evidence="3" id="KW-1185">Reference proteome</keyword>
<evidence type="ECO:0000256" key="1">
    <source>
        <dbReference type="SAM" id="Coils"/>
    </source>
</evidence>
<keyword evidence="2" id="KW-0255">Endonuclease</keyword>
<gene>
    <name evidence="2" type="ORF">E0I26_10305</name>
</gene>
<keyword evidence="2" id="KW-0540">Nuclease</keyword>
<keyword evidence="2" id="KW-0378">Hydrolase</keyword>
<proteinExistence type="predicted"/>
<reference evidence="2 3" key="1">
    <citation type="submission" date="2019-03" db="EMBL/GenBank/DDBJ databases">
        <title>Novel species of Flavobacterium.</title>
        <authorList>
            <person name="Liu Q."/>
            <person name="Xin Y.-H."/>
        </authorList>
    </citation>
    <scope>NUCLEOTIDE SEQUENCE [LARGE SCALE GENOMIC DNA]</scope>
    <source>
        <strain evidence="2 3">LB3P52</strain>
    </source>
</reference>
<sequence length="208" mass="24616">MECIHEKMKSTDMIIAQLFVCSNCNYETVEYPSSCCFHPQDEPVIFYKDETDYYTKPESYTVYNQCKSCGRKNGSALKKSNYNKAELAYFDNSIREKTEKLKQELREHLKEMEIRRSEKRRDAFWDDYGEYLKSDEWKLKRKLVLERDKNLCQSCLNATAYEVHHTVGIFRKNEPLFTLVSLCNPCHNIITAIERGNHKDAAKIQHKK</sequence>
<name>A0A4R5F6D8_9FLAO</name>
<organism evidence="2 3">
    <name type="scientific">Flavobacterium rhamnosiphilum</name>
    <dbReference type="NCBI Taxonomy" id="2541724"/>
    <lineage>
        <taxon>Bacteria</taxon>
        <taxon>Pseudomonadati</taxon>
        <taxon>Bacteroidota</taxon>
        <taxon>Flavobacteriia</taxon>
        <taxon>Flavobacteriales</taxon>
        <taxon>Flavobacteriaceae</taxon>
        <taxon>Flavobacterium</taxon>
    </lineage>
</organism>